<dbReference type="GO" id="GO:0046872">
    <property type="term" value="F:metal ion binding"/>
    <property type="evidence" value="ECO:0007669"/>
    <property type="project" value="UniProtKB-UniRule"/>
</dbReference>
<feature type="transmembrane region" description="Helical" evidence="12">
    <location>
        <begin position="318"/>
        <end position="342"/>
    </location>
</feature>
<keyword evidence="8 12" id="KW-0249">Electron transport</keyword>
<dbReference type="EMBL" id="AP009387">
    <property type="protein sequence ID" value="BAG47788.1"/>
    <property type="molecule type" value="Genomic_DNA"/>
</dbReference>
<feature type="transmembrane region" description="Helical" evidence="12">
    <location>
        <begin position="125"/>
        <end position="147"/>
    </location>
</feature>
<evidence type="ECO:0000256" key="13">
    <source>
        <dbReference type="SAM" id="MobiDB-lite"/>
    </source>
</evidence>
<evidence type="ECO:0000256" key="10">
    <source>
        <dbReference type="ARBA" id="ARBA00023004"/>
    </source>
</evidence>
<protein>
    <submittedName>
        <fullName evidence="14">Cytochrome bd-I oxidase subunit I</fullName>
    </submittedName>
</protein>
<evidence type="ECO:0000256" key="11">
    <source>
        <dbReference type="ARBA" id="ARBA00023136"/>
    </source>
</evidence>
<feature type="transmembrane region" description="Helical" evidence="12">
    <location>
        <begin position="405"/>
        <end position="427"/>
    </location>
</feature>
<comment type="similarity">
    <text evidence="2 12">Belongs to the cytochrome ubiquinol oxidase subunit 1 family.</text>
</comment>
<dbReference type="PIRSF" id="PIRSF006446">
    <property type="entry name" value="Cyt_quinol_oxidase_1"/>
    <property type="match status" value="1"/>
</dbReference>
<accession>A0A0H3KVS4</accession>
<sequence>MDIDALLLSRFQFAWVIAFHILLPAFTVGLSCFIATLEVLHWATRRAVYLRLSTFWLRIFAVSFGMGVVSGIVMPFQFGTNWSRFVAATSNVVGGFMAYEVLTAFFLESAFLGVLLFGRRRVPPWAHATSAVLVALGTLLSSFWILAVNSWMQTPTGYRIVDGRFYPDSVLSVLLSPSFPFRLAHTVTAFLVTTAFVVLAVGAHYLLQRRAPDESRVMVRMGLWFLTIAVPVQIALGDAHGLNTLAHQPVKLAAMEGLWDTGRGVRATLFAWPDQARETNRFELSIPRLGSLYLTHDWNGLVHGLKDWPRDQRPSVPVVFFAFHLMVGLGIVMLAIVVRGLTLWRGRKLYAARGWLHACRFAMPIGFVAVLAGWTTTEAGRQPWTVYGLMRTADSVTPSLTTGDVALSFALYAIGYLAIFGAGFVLLRRLVRLGPDTAPAHAGTPAAAVSERPARPLSAVSDSGAQPPGANDDRA</sequence>
<keyword evidence="15" id="KW-1185">Reference proteome</keyword>
<dbReference type="GO" id="GO:0019646">
    <property type="term" value="P:aerobic electron transport chain"/>
    <property type="evidence" value="ECO:0007669"/>
    <property type="project" value="InterPro"/>
</dbReference>
<feature type="transmembrane region" description="Helical" evidence="12">
    <location>
        <begin position="219"/>
        <end position="236"/>
    </location>
</feature>
<name>A0A0H3KVS4_BURM1</name>
<evidence type="ECO:0000256" key="2">
    <source>
        <dbReference type="ARBA" id="ARBA00009819"/>
    </source>
</evidence>
<dbReference type="Pfam" id="PF01654">
    <property type="entry name" value="Cyt_bd_oxida_I"/>
    <property type="match status" value="1"/>
</dbReference>
<evidence type="ECO:0000313" key="14">
    <source>
        <dbReference type="EMBL" id="BAG47788.1"/>
    </source>
</evidence>
<dbReference type="PANTHER" id="PTHR30365:SF14">
    <property type="entry name" value="CYTOCHROME BD MENAQUINOL OXIDASE SUBUNIT I-RELATED"/>
    <property type="match status" value="1"/>
</dbReference>
<dbReference type="eggNOG" id="COG1271">
    <property type="taxonomic scope" value="Bacteria"/>
</dbReference>
<dbReference type="KEGG" id="bmu:Bmul_5511"/>
<keyword evidence="11 12" id="KW-0472">Membrane</keyword>
<evidence type="ECO:0000256" key="1">
    <source>
        <dbReference type="ARBA" id="ARBA00004651"/>
    </source>
</evidence>
<gene>
    <name evidence="14" type="primary">cydA</name>
    <name evidence="14" type="ordered locus">BMULJ_05985</name>
</gene>
<evidence type="ECO:0000256" key="6">
    <source>
        <dbReference type="ARBA" id="ARBA00022692"/>
    </source>
</evidence>
<dbReference type="GO" id="GO:0020037">
    <property type="term" value="F:heme binding"/>
    <property type="evidence" value="ECO:0007669"/>
    <property type="project" value="TreeGrafter"/>
</dbReference>
<feature type="transmembrane region" description="Helical" evidence="12">
    <location>
        <begin position="354"/>
        <end position="374"/>
    </location>
</feature>
<dbReference type="GO" id="GO:0005886">
    <property type="term" value="C:plasma membrane"/>
    <property type="evidence" value="ECO:0007669"/>
    <property type="project" value="UniProtKB-SubCell"/>
</dbReference>
<dbReference type="Proteomes" id="UP000008815">
    <property type="component" value="Chromosome 3"/>
</dbReference>
<comment type="subcellular location">
    <subcellularLocation>
        <location evidence="12">Cell inner membrane</location>
    </subcellularLocation>
    <subcellularLocation>
        <location evidence="1">Cell membrane</location>
        <topology evidence="1">Multi-pass membrane protein</topology>
    </subcellularLocation>
</comment>
<dbReference type="InterPro" id="IPR002585">
    <property type="entry name" value="Cyt-d_ubiquinol_oxidase_su_1"/>
</dbReference>
<proteinExistence type="inferred from homology"/>
<reference evidence="14 15" key="1">
    <citation type="submission" date="2007-04" db="EMBL/GenBank/DDBJ databases">
        <title>Complete genome sequence of Burkholderia multivorans ATCC 17616.</title>
        <authorList>
            <person name="Ohtsubo Y."/>
            <person name="Yamashita A."/>
            <person name="Kurokawa K."/>
            <person name="Takami H."/>
            <person name="Yuhara S."/>
            <person name="Nishiyama E."/>
            <person name="Endo R."/>
            <person name="Miyazaki R."/>
            <person name="Ono A."/>
            <person name="Yano K."/>
            <person name="Ito M."/>
            <person name="Sota M."/>
            <person name="Yuji N."/>
            <person name="Hattori M."/>
            <person name="Tsuda M."/>
        </authorList>
    </citation>
    <scope>NUCLEOTIDE SEQUENCE [LARGE SCALE GENOMIC DNA]</scope>
    <source>
        <strain evidence="15">ATCC 17616 / 249</strain>
    </source>
</reference>
<dbReference type="GeneID" id="93173481"/>
<evidence type="ECO:0000256" key="12">
    <source>
        <dbReference type="PIRNR" id="PIRNR006446"/>
    </source>
</evidence>
<dbReference type="HOGENOM" id="CLU_030555_3_1_4"/>
<keyword evidence="10 12" id="KW-0408">Iron</keyword>
<evidence type="ECO:0000256" key="9">
    <source>
        <dbReference type="ARBA" id="ARBA00022989"/>
    </source>
</evidence>
<dbReference type="AlphaFoldDB" id="A0A0H3KVS4"/>
<evidence type="ECO:0000256" key="8">
    <source>
        <dbReference type="ARBA" id="ARBA00022982"/>
    </source>
</evidence>
<feature type="transmembrane region" description="Helical" evidence="12">
    <location>
        <begin position="55"/>
        <end position="76"/>
    </location>
</feature>
<keyword evidence="7 12" id="KW-0479">Metal-binding</keyword>
<evidence type="ECO:0000313" key="15">
    <source>
        <dbReference type="Proteomes" id="UP000008815"/>
    </source>
</evidence>
<organism evidence="14 15">
    <name type="scientific">Burkholderia multivorans (strain ATCC 17616 / 249)</name>
    <dbReference type="NCBI Taxonomy" id="395019"/>
    <lineage>
        <taxon>Bacteria</taxon>
        <taxon>Pseudomonadati</taxon>
        <taxon>Pseudomonadota</taxon>
        <taxon>Betaproteobacteria</taxon>
        <taxon>Burkholderiales</taxon>
        <taxon>Burkholderiaceae</taxon>
        <taxon>Burkholderia</taxon>
        <taxon>Burkholderia cepacia complex</taxon>
    </lineage>
</organism>
<keyword evidence="4 12" id="KW-1003">Cell membrane</keyword>
<evidence type="ECO:0000256" key="3">
    <source>
        <dbReference type="ARBA" id="ARBA00022448"/>
    </source>
</evidence>
<evidence type="ECO:0000256" key="4">
    <source>
        <dbReference type="ARBA" id="ARBA00022475"/>
    </source>
</evidence>
<evidence type="ECO:0000256" key="7">
    <source>
        <dbReference type="ARBA" id="ARBA00022723"/>
    </source>
</evidence>
<dbReference type="GO" id="GO:0016682">
    <property type="term" value="F:oxidoreductase activity, acting on diphenols and related substances as donors, oxygen as acceptor"/>
    <property type="evidence" value="ECO:0007669"/>
    <property type="project" value="TreeGrafter"/>
</dbReference>
<dbReference type="PANTHER" id="PTHR30365">
    <property type="entry name" value="CYTOCHROME D UBIQUINOL OXIDASE"/>
    <property type="match status" value="1"/>
</dbReference>
<keyword evidence="3 12" id="KW-0813">Transport</keyword>
<keyword evidence="9 12" id="KW-1133">Transmembrane helix</keyword>
<feature type="transmembrane region" description="Helical" evidence="12">
    <location>
        <begin position="96"/>
        <end position="118"/>
    </location>
</feature>
<feature type="transmembrane region" description="Helical" evidence="12">
    <location>
        <begin position="12"/>
        <end position="43"/>
    </location>
</feature>
<feature type="region of interest" description="Disordered" evidence="13">
    <location>
        <begin position="441"/>
        <end position="475"/>
    </location>
</feature>
<feature type="transmembrane region" description="Helical" evidence="12">
    <location>
        <begin position="183"/>
        <end position="207"/>
    </location>
</feature>
<dbReference type="KEGG" id="bmj:BMULJ_05985"/>
<dbReference type="RefSeq" id="WP_012217916.1">
    <property type="nucleotide sequence ID" value="NC_010087.1"/>
</dbReference>
<dbReference type="GO" id="GO:0070069">
    <property type="term" value="C:cytochrome complex"/>
    <property type="evidence" value="ECO:0007669"/>
    <property type="project" value="UniProtKB-UniRule"/>
</dbReference>
<keyword evidence="6 12" id="KW-0812">Transmembrane</keyword>
<evidence type="ECO:0000256" key="5">
    <source>
        <dbReference type="ARBA" id="ARBA00022617"/>
    </source>
</evidence>
<dbReference type="STRING" id="395019.BMULJ_05985"/>
<dbReference type="GO" id="GO:0009055">
    <property type="term" value="F:electron transfer activity"/>
    <property type="evidence" value="ECO:0007669"/>
    <property type="project" value="UniProtKB-UniRule"/>
</dbReference>
<keyword evidence="5 12" id="KW-0349">Heme</keyword>